<comment type="caution">
    <text evidence="7">The sequence shown here is derived from an EMBL/GenBank/DDBJ whole genome shotgun (WGS) entry which is preliminary data.</text>
</comment>
<dbReference type="Proteomes" id="UP000766486">
    <property type="component" value="Unassembled WGS sequence"/>
</dbReference>
<keyword evidence="2" id="KW-0805">Transcription regulation</keyword>
<feature type="compositionally biased region" description="Polar residues" evidence="6">
    <location>
        <begin position="31"/>
        <end position="43"/>
    </location>
</feature>
<keyword evidence="4" id="KW-0804">Transcription</keyword>
<evidence type="ECO:0000256" key="6">
    <source>
        <dbReference type="SAM" id="MobiDB-lite"/>
    </source>
</evidence>
<protein>
    <recommendedName>
        <fullName evidence="9">Transcription factor domain-containing protein</fullName>
    </recommendedName>
</protein>
<dbReference type="PANTHER" id="PTHR31845">
    <property type="entry name" value="FINGER DOMAIN PROTEIN, PUTATIVE-RELATED"/>
    <property type="match status" value="1"/>
</dbReference>
<keyword evidence="3" id="KW-0238">DNA-binding</keyword>
<evidence type="ECO:0000256" key="5">
    <source>
        <dbReference type="ARBA" id="ARBA00023242"/>
    </source>
</evidence>
<evidence type="ECO:0000313" key="7">
    <source>
        <dbReference type="EMBL" id="VUC26670.1"/>
    </source>
</evidence>
<evidence type="ECO:0000256" key="2">
    <source>
        <dbReference type="ARBA" id="ARBA00023015"/>
    </source>
</evidence>
<dbReference type="PANTHER" id="PTHR31845:SF32">
    <property type="entry name" value="MISCELLANEOUS ZN(II)2CYS6 TRANSCRIPTION FACTOR (EUROFUNG)-RELATED"/>
    <property type="match status" value="1"/>
</dbReference>
<evidence type="ECO:0000256" key="1">
    <source>
        <dbReference type="ARBA" id="ARBA00004123"/>
    </source>
</evidence>
<proteinExistence type="predicted"/>
<organism evidence="7 8">
    <name type="scientific">Bionectria ochroleuca</name>
    <name type="common">Gliocladium roseum</name>
    <dbReference type="NCBI Taxonomy" id="29856"/>
    <lineage>
        <taxon>Eukaryota</taxon>
        <taxon>Fungi</taxon>
        <taxon>Dikarya</taxon>
        <taxon>Ascomycota</taxon>
        <taxon>Pezizomycotina</taxon>
        <taxon>Sordariomycetes</taxon>
        <taxon>Hypocreomycetidae</taxon>
        <taxon>Hypocreales</taxon>
        <taxon>Bionectriaceae</taxon>
        <taxon>Clonostachys</taxon>
    </lineage>
</organism>
<keyword evidence="5" id="KW-0539">Nucleus</keyword>
<comment type="subcellular location">
    <subcellularLocation>
        <location evidence="1">Nucleus</location>
    </subcellularLocation>
</comment>
<evidence type="ECO:0000256" key="3">
    <source>
        <dbReference type="ARBA" id="ARBA00023125"/>
    </source>
</evidence>
<dbReference type="InterPro" id="IPR051089">
    <property type="entry name" value="prtT"/>
</dbReference>
<keyword evidence="8" id="KW-1185">Reference proteome</keyword>
<evidence type="ECO:0000313" key="8">
    <source>
        <dbReference type="Proteomes" id="UP000766486"/>
    </source>
</evidence>
<sequence length="501" mass="56389">MSLMRLQQPPLNLASISPSLQEASHDDGDGNETSPTLTNNTPTAFEADTYTDEPSLEEADATLERFRHEMVPLCPYVCIPREWDAATLRQQYPFLWLNVMGVASLSTKTRYSLGRQAKNIIVQKVVADGTRSVDMLLGVLTFLCWIHLLPMDKLFGSMASQIAVSLIHDLGLHMTPPEYPSKVGQLLNGKGFGLLPQIRKERTMEDRRALIGAYIITSMTCHAFRSADGLGWSTYLDECLNYVSQNSTEPHDHILITQAKLQLMINRLRSVYRGGSNVQVPTIYSNALRSELDSLLTSTDGVSNIFDNNSSMKRLYHFSMLMVHESHLNKSSMSHDKGMQKFEDYQLVINSLRSWLDLYFAIPNDHLRFLPSSNYSQLYYVTVFIYRITALKIPTWNSLLAEAGAELVPVLDTVIQRFEQAALSMPDSQSDQAFLLGIHKFSALKAVFNSEFGFGIDGDKDMSVMPQDTFMGVAHADFSPFLMDPGMFPMMQGIFDDLAWQ</sequence>
<accession>A0ABY6U8N4</accession>
<evidence type="ECO:0000256" key="4">
    <source>
        <dbReference type="ARBA" id="ARBA00023163"/>
    </source>
</evidence>
<gene>
    <name evidence="7" type="ORF">CLO192961_LOCUS194020</name>
</gene>
<reference evidence="7 8" key="1">
    <citation type="submission" date="2019-06" db="EMBL/GenBank/DDBJ databases">
        <authorList>
            <person name="Broberg M."/>
        </authorList>
    </citation>
    <scope>NUCLEOTIDE SEQUENCE [LARGE SCALE GENOMIC DNA]</scope>
</reference>
<evidence type="ECO:0008006" key="9">
    <source>
        <dbReference type="Google" id="ProtNLM"/>
    </source>
</evidence>
<dbReference type="CDD" id="cd12148">
    <property type="entry name" value="fungal_TF_MHR"/>
    <property type="match status" value="1"/>
</dbReference>
<dbReference type="EMBL" id="CABFNS010000755">
    <property type="protein sequence ID" value="VUC26670.1"/>
    <property type="molecule type" value="Genomic_DNA"/>
</dbReference>
<feature type="region of interest" description="Disordered" evidence="6">
    <location>
        <begin position="15"/>
        <end position="47"/>
    </location>
</feature>
<name>A0ABY6U8N4_BIOOC</name>